<evidence type="ECO:0000313" key="1">
    <source>
        <dbReference type="EMBL" id="QJI02803.1"/>
    </source>
</evidence>
<dbReference type="EMBL" id="MT145032">
    <property type="protein sequence ID" value="QJI02803.1"/>
    <property type="molecule type" value="Genomic_DNA"/>
</dbReference>
<reference evidence="1" key="1">
    <citation type="submission" date="2020-03" db="EMBL/GenBank/DDBJ databases">
        <title>The deep terrestrial virosphere.</title>
        <authorList>
            <person name="Holmfeldt K."/>
            <person name="Nilsson E."/>
            <person name="Simone D."/>
            <person name="Lopez-Fernandez M."/>
            <person name="Wu X."/>
            <person name="de Brujin I."/>
            <person name="Lundin D."/>
            <person name="Andersson A."/>
            <person name="Bertilsson S."/>
            <person name="Dopson M."/>
        </authorList>
    </citation>
    <scope>NUCLEOTIDE SEQUENCE</scope>
    <source>
        <strain evidence="1">TM448B03676</strain>
    </source>
</reference>
<proteinExistence type="predicted"/>
<accession>A0A6M3XY77</accession>
<dbReference type="AlphaFoldDB" id="A0A6M3XY77"/>
<sequence>MIVVRLYCLWCGGAIKAKSKQDVRGKIESFLRWKGEKGTNFGLFCSWTCKGEFKEWAEG</sequence>
<name>A0A6M3XY77_9ZZZZ</name>
<gene>
    <name evidence="1" type="ORF">TM448B03676_0005</name>
</gene>
<organism evidence="1">
    <name type="scientific">viral metagenome</name>
    <dbReference type="NCBI Taxonomy" id="1070528"/>
    <lineage>
        <taxon>unclassified sequences</taxon>
        <taxon>metagenomes</taxon>
        <taxon>organismal metagenomes</taxon>
    </lineage>
</organism>
<protein>
    <submittedName>
        <fullName evidence="1">Uncharacterized protein</fullName>
    </submittedName>
</protein>